<dbReference type="RefSeq" id="WP_029103493.1">
    <property type="nucleotide sequence ID" value="NZ_UGQB01000004.1"/>
</dbReference>
<keyword evidence="5" id="KW-0812">Transmembrane</keyword>
<feature type="signal peptide" evidence="11">
    <location>
        <begin position="1"/>
        <end position="27"/>
    </location>
</feature>
<dbReference type="InterPro" id="IPR023614">
    <property type="entry name" value="Porin_dom_sf"/>
</dbReference>
<protein>
    <submittedName>
        <fullName evidence="12">Outer membrane protein (Porin)</fullName>
    </submittedName>
</protein>
<dbReference type="InterPro" id="IPR033900">
    <property type="entry name" value="Gram_neg_porin_domain"/>
</dbReference>
<dbReference type="GO" id="GO:0034220">
    <property type="term" value="P:monoatomic ion transmembrane transport"/>
    <property type="evidence" value="ECO:0007669"/>
    <property type="project" value="InterPro"/>
</dbReference>
<dbReference type="InterPro" id="IPR001702">
    <property type="entry name" value="Porin_Gram-ve"/>
</dbReference>
<reference evidence="12 13" key="1">
    <citation type="submission" date="2018-06" db="EMBL/GenBank/DDBJ databases">
        <authorList>
            <consortium name="Pathogen Informatics"/>
            <person name="Doyle S."/>
        </authorList>
    </citation>
    <scope>NUCLEOTIDE SEQUENCE [LARGE SCALE GENOMIC DNA]</scope>
    <source>
        <strain evidence="12 13">NCTC12877</strain>
    </source>
</reference>
<keyword evidence="3" id="KW-0813">Transport</keyword>
<evidence type="ECO:0000256" key="8">
    <source>
        <dbReference type="ARBA" id="ARBA00023114"/>
    </source>
</evidence>
<evidence type="ECO:0000256" key="3">
    <source>
        <dbReference type="ARBA" id="ARBA00022448"/>
    </source>
</evidence>
<evidence type="ECO:0000256" key="10">
    <source>
        <dbReference type="ARBA" id="ARBA00023237"/>
    </source>
</evidence>
<feature type="chain" id="PRO_5016911982" evidence="11">
    <location>
        <begin position="28"/>
        <end position="370"/>
    </location>
</feature>
<evidence type="ECO:0000256" key="5">
    <source>
        <dbReference type="ARBA" id="ARBA00022692"/>
    </source>
</evidence>
<proteinExistence type="predicted"/>
<evidence type="ECO:0000256" key="1">
    <source>
        <dbReference type="ARBA" id="ARBA00004571"/>
    </source>
</evidence>
<comment type="subcellular location">
    <subcellularLocation>
        <location evidence="1">Cell outer membrane</location>
        <topology evidence="1">Multi-pass membrane protein</topology>
    </subcellularLocation>
</comment>
<dbReference type="OrthoDB" id="8982743at2"/>
<evidence type="ECO:0000256" key="4">
    <source>
        <dbReference type="ARBA" id="ARBA00022452"/>
    </source>
</evidence>
<evidence type="ECO:0000256" key="9">
    <source>
        <dbReference type="ARBA" id="ARBA00023136"/>
    </source>
</evidence>
<keyword evidence="8" id="KW-0626">Porin</keyword>
<dbReference type="PANTHER" id="PTHR34501">
    <property type="entry name" value="PROTEIN YDDL-RELATED"/>
    <property type="match status" value="1"/>
</dbReference>
<dbReference type="Gene3D" id="2.40.160.10">
    <property type="entry name" value="Porin"/>
    <property type="match status" value="1"/>
</dbReference>
<evidence type="ECO:0000256" key="2">
    <source>
        <dbReference type="ARBA" id="ARBA00011233"/>
    </source>
</evidence>
<keyword evidence="10" id="KW-0998">Cell outer membrane</keyword>
<dbReference type="GO" id="GO:0046930">
    <property type="term" value="C:pore complex"/>
    <property type="evidence" value="ECO:0007669"/>
    <property type="project" value="UniProtKB-KW"/>
</dbReference>
<accession>A0A378QYN6</accession>
<keyword evidence="6 11" id="KW-0732">Signal</keyword>
<dbReference type="EMBL" id="UGQB01000004">
    <property type="protein sequence ID" value="STZ07501.1"/>
    <property type="molecule type" value="Genomic_DNA"/>
</dbReference>
<evidence type="ECO:0000256" key="6">
    <source>
        <dbReference type="ARBA" id="ARBA00022729"/>
    </source>
</evidence>
<dbReference type="AlphaFoldDB" id="A0A378QYN6"/>
<sequence length="370" mass="41077">MKHFSAQKLAIATSIALGAMLATTAHADPKISGRLYLSTLYENKDVTETNTVTNAVSKTNTDRTTLNSGGSRIRFTGDEKLTDDVTLDYRLEYSVFLDNDAVTSDGKSLNFAARTTYLGLKHKDYGHLAAGRMYTPDDDIDYVNAGYLYASGAEAPFSYHGQRTNNTFQYTSPKINDKTQFKLHYAMDEDIGAYVSGSNNHGGAVSGVFVNGEQTTIRRDLIAGHVLHEDEKFDAGLAYTYAGEFKALRGMVWLKPTDKFKYGIIAQQTDYNSGNKELGALITGYYSMDDKTDFYAQAGHADNFKGFKDGERTVASMGIIKWLKRDGGTRVRAFGTLNYDDRTEFKYTNDQLIKVQSDAFGVEAGLRYDF</sequence>
<keyword evidence="9" id="KW-0472">Membrane</keyword>
<name>A0A378QYN6_9GAMM</name>
<dbReference type="STRING" id="1122244.GCA_000426885_02088"/>
<keyword evidence="4" id="KW-1134">Transmembrane beta strand</keyword>
<comment type="subunit">
    <text evidence="2">Homotrimer.</text>
</comment>
<dbReference type="CDD" id="cd00342">
    <property type="entry name" value="gram_neg_porins"/>
    <property type="match status" value="1"/>
</dbReference>
<keyword evidence="7" id="KW-0406">Ion transport</keyword>
<dbReference type="SUPFAM" id="SSF56935">
    <property type="entry name" value="Porins"/>
    <property type="match status" value="1"/>
</dbReference>
<dbReference type="Proteomes" id="UP000254065">
    <property type="component" value="Unassembled WGS sequence"/>
</dbReference>
<dbReference type="Pfam" id="PF00267">
    <property type="entry name" value="Porin_1"/>
    <property type="match status" value="1"/>
</dbReference>
<dbReference type="InterPro" id="IPR050298">
    <property type="entry name" value="Gram-neg_bact_OMP"/>
</dbReference>
<gene>
    <name evidence="12" type="ORF">NCTC12877_00470</name>
</gene>
<dbReference type="PANTHER" id="PTHR34501:SF9">
    <property type="entry name" value="MAJOR OUTER MEMBRANE PROTEIN P.IA"/>
    <property type="match status" value="1"/>
</dbReference>
<evidence type="ECO:0000313" key="13">
    <source>
        <dbReference type="Proteomes" id="UP000254065"/>
    </source>
</evidence>
<evidence type="ECO:0000256" key="11">
    <source>
        <dbReference type="SAM" id="SignalP"/>
    </source>
</evidence>
<keyword evidence="13" id="KW-1185">Reference proteome</keyword>
<evidence type="ECO:0000256" key="7">
    <source>
        <dbReference type="ARBA" id="ARBA00023065"/>
    </source>
</evidence>
<dbReference type="GO" id="GO:0015288">
    <property type="term" value="F:porin activity"/>
    <property type="evidence" value="ECO:0007669"/>
    <property type="project" value="UniProtKB-KW"/>
</dbReference>
<evidence type="ECO:0000313" key="12">
    <source>
        <dbReference type="EMBL" id="STZ07501.1"/>
    </source>
</evidence>
<organism evidence="12 13">
    <name type="scientific">Moraxella caprae</name>
    <dbReference type="NCBI Taxonomy" id="90240"/>
    <lineage>
        <taxon>Bacteria</taxon>
        <taxon>Pseudomonadati</taxon>
        <taxon>Pseudomonadota</taxon>
        <taxon>Gammaproteobacteria</taxon>
        <taxon>Moraxellales</taxon>
        <taxon>Moraxellaceae</taxon>
        <taxon>Moraxella</taxon>
    </lineage>
</organism>
<dbReference type="GO" id="GO:0009279">
    <property type="term" value="C:cell outer membrane"/>
    <property type="evidence" value="ECO:0007669"/>
    <property type="project" value="UniProtKB-SubCell"/>
</dbReference>